<evidence type="ECO:0000313" key="4">
    <source>
        <dbReference type="Proteomes" id="UP001149140"/>
    </source>
</evidence>
<reference evidence="3" key="1">
    <citation type="submission" date="2022-10" db="EMBL/GenBank/DDBJ databases">
        <title>The WGS of Solirubrobacter ginsenosidimutans DSM 21036.</title>
        <authorList>
            <person name="Jiang Z."/>
        </authorList>
    </citation>
    <scope>NUCLEOTIDE SEQUENCE</scope>
    <source>
        <strain evidence="3">DSM 21036</strain>
    </source>
</reference>
<dbReference type="Proteomes" id="UP001149140">
    <property type="component" value="Unassembled WGS sequence"/>
</dbReference>
<organism evidence="3 4">
    <name type="scientific">Solirubrobacter ginsenosidimutans</name>
    <dbReference type="NCBI Taxonomy" id="490573"/>
    <lineage>
        <taxon>Bacteria</taxon>
        <taxon>Bacillati</taxon>
        <taxon>Actinomycetota</taxon>
        <taxon>Thermoleophilia</taxon>
        <taxon>Solirubrobacterales</taxon>
        <taxon>Solirubrobacteraceae</taxon>
        <taxon>Solirubrobacter</taxon>
    </lineage>
</organism>
<accession>A0A9X3MZG0</accession>
<comment type="caution">
    <text evidence="3">The sequence shown here is derived from an EMBL/GenBank/DDBJ whole genome shotgun (WGS) entry which is preliminary data.</text>
</comment>
<feature type="region of interest" description="Disordered" evidence="1">
    <location>
        <begin position="74"/>
        <end position="97"/>
    </location>
</feature>
<feature type="signal peptide" evidence="2">
    <location>
        <begin position="1"/>
        <end position="28"/>
    </location>
</feature>
<dbReference type="PROSITE" id="PS51318">
    <property type="entry name" value="TAT"/>
    <property type="match status" value="1"/>
</dbReference>
<evidence type="ECO:0000256" key="1">
    <source>
        <dbReference type="SAM" id="MobiDB-lite"/>
    </source>
</evidence>
<dbReference type="RefSeq" id="WP_270044959.1">
    <property type="nucleotide sequence ID" value="NZ_JAPDOD010000050.1"/>
</dbReference>
<sequence>MSHRKSLLAAAAVSAAFAATIPAASANAATTPIVDPTVCSLLDIAKGPLGPTSGLGGSSLADVLSRAGASVGCTPRSQPSFPSFPGFPGFPGFPRQN</sequence>
<name>A0A9X3MZG0_9ACTN</name>
<feature type="chain" id="PRO_5040795359" evidence="2">
    <location>
        <begin position="29"/>
        <end position="97"/>
    </location>
</feature>
<dbReference type="InterPro" id="IPR006311">
    <property type="entry name" value="TAT_signal"/>
</dbReference>
<dbReference type="AlphaFoldDB" id="A0A9X3MZG0"/>
<feature type="compositionally biased region" description="Low complexity" evidence="1">
    <location>
        <begin position="75"/>
        <end position="97"/>
    </location>
</feature>
<keyword evidence="2" id="KW-0732">Signal</keyword>
<proteinExistence type="predicted"/>
<dbReference type="EMBL" id="JAPDOD010000050">
    <property type="protein sequence ID" value="MDA0165699.1"/>
    <property type="molecule type" value="Genomic_DNA"/>
</dbReference>
<evidence type="ECO:0000256" key="2">
    <source>
        <dbReference type="SAM" id="SignalP"/>
    </source>
</evidence>
<protein>
    <submittedName>
        <fullName evidence="3">Uncharacterized protein</fullName>
    </submittedName>
</protein>
<evidence type="ECO:0000313" key="3">
    <source>
        <dbReference type="EMBL" id="MDA0165699.1"/>
    </source>
</evidence>
<gene>
    <name evidence="3" type="ORF">OM076_35860</name>
</gene>
<keyword evidence="4" id="KW-1185">Reference proteome</keyword>